<dbReference type="PROSITE" id="PS50850">
    <property type="entry name" value="MFS"/>
    <property type="match status" value="1"/>
</dbReference>
<feature type="transmembrane region" description="Helical" evidence="7">
    <location>
        <begin position="243"/>
        <end position="263"/>
    </location>
</feature>
<evidence type="ECO:0000256" key="1">
    <source>
        <dbReference type="ARBA" id="ARBA00004651"/>
    </source>
</evidence>
<feature type="transmembrane region" description="Helical" evidence="7">
    <location>
        <begin position="210"/>
        <end position="237"/>
    </location>
</feature>
<feature type="transmembrane region" description="Helical" evidence="7">
    <location>
        <begin position="135"/>
        <end position="158"/>
    </location>
</feature>
<reference evidence="9" key="1">
    <citation type="submission" date="2024-05" db="EMBL/GenBank/DDBJ databases">
        <title>Isolation and characterization of Sporomusa carbonis sp. nov., a carboxydotrophic hydrogenogen in the genus of Sporomusa isolated from a charcoal burning pile.</title>
        <authorList>
            <person name="Boeer T."/>
            <person name="Rosenbaum F."/>
            <person name="Eysell L."/>
            <person name="Mueller V."/>
            <person name="Daniel R."/>
            <person name="Poehlein A."/>
        </authorList>
    </citation>
    <scope>NUCLEOTIDE SEQUENCE [LARGE SCALE GENOMIC DNA]</scope>
    <source>
        <strain evidence="9">DSM 10669</strain>
    </source>
</reference>
<name>A0ABZ3IFP6_9FIRM</name>
<evidence type="ECO:0000256" key="6">
    <source>
        <dbReference type="ARBA" id="ARBA00023136"/>
    </source>
</evidence>
<keyword evidence="5 7" id="KW-1133">Transmembrane helix</keyword>
<evidence type="ECO:0000313" key="9">
    <source>
        <dbReference type="EMBL" id="XFO64509.1"/>
    </source>
</evidence>
<evidence type="ECO:0000313" key="10">
    <source>
        <dbReference type="Proteomes" id="UP000216752"/>
    </source>
</evidence>
<dbReference type="SUPFAM" id="SSF103473">
    <property type="entry name" value="MFS general substrate transporter"/>
    <property type="match status" value="1"/>
</dbReference>
<feature type="transmembrane region" description="Helical" evidence="7">
    <location>
        <begin position="12"/>
        <end position="32"/>
    </location>
</feature>
<dbReference type="Gene3D" id="1.20.1250.20">
    <property type="entry name" value="MFS general substrate transporter like domains"/>
    <property type="match status" value="1"/>
</dbReference>
<keyword evidence="3" id="KW-1003">Cell membrane</keyword>
<protein>
    <submittedName>
        <fullName evidence="9">Multidrug resistance protein MdtD</fullName>
    </submittedName>
</protein>
<comment type="subcellular location">
    <subcellularLocation>
        <location evidence="1">Cell membrane</location>
        <topology evidence="1">Multi-pass membrane protein</topology>
    </subcellularLocation>
</comment>
<accession>A0ABZ3IFP6</accession>
<dbReference type="InterPro" id="IPR036259">
    <property type="entry name" value="MFS_trans_sf"/>
</dbReference>
<dbReference type="InterPro" id="IPR020846">
    <property type="entry name" value="MFS_dom"/>
</dbReference>
<dbReference type="RefSeq" id="WP_373665415.1">
    <property type="nucleotide sequence ID" value="NZ_CP155573.1"/>
</dbReference>
<feature type="transmembrane region" description="Helical" evidence="7">
    <location>
        <begin position="76"/>
        <end position="95"/>
    </location>
</feature>
<evidence type="ECO:0000256" key="5">
    <source>
        <dbReference type="ARBA" id="ARBA00022989"/>
    </source>
</evidence>
<feature type="transmembrane region" description="Helical" evidence="7">
    <location>
        <begin position="367"/>
        <end position="386"/>
    </location>
</feature>
<organism evidence="9 10">
    <name type="scientific">Sporomusa silvacetica DSM 10669</name>
    <dbReference type="NCBI Taxonomy" id="1123289"/>
    <lineage>
        <taxon>Bacteria</taxon>
        <taxon>Bacillati</taxon>
        <taxon>Bacillota</taxon>
        <taxon>Negativicutes</taxon>
        <taxon>Selenomonadales</taxon>
        <taxon>Sporomusaceae</taxon>
        <taxon>Sporomusa</taxon>
    </lineage>
</organism>
<evidence type="ECO:0000259" key="8">
    <source>
        <dbReference type="PROSITE" id="PS50850"/>
    </source>
</evidence>
<keyword evidence="2" id="KW-0813">Transport</keyword>
<gene>
    <name evidence="9" type="primary">mdtD</name>
    <name evidence="9" type="ORF">SPSIL_006110</name>
</gene>
<dbReference type="EMBL" id="CP155573">
    <property type="protein sequence ID" value="XFO64509.1"/>
    <property type="molecule type" value="Genomic_DNA"/>
</dbReference>
<proteinExistence type="predicted"/>
<feature type="transmembrane region" description="Helical" evidence="7">
    <location>
        <begin position="164"/>
        <end position="183"/>
    </location>
</feature>
<keyword evidence="6 7" id="KW-0472">Membrane</keyword>
<feature type="transmembrane region" description="Helical" evidence="7">
    <location>
        <begin position="275"/>
        <end position="294"/>
    </location>
</feature>
<feature type="transmembrane region" description="Helical" evidence="7">
    <location>
        <begin position="300"/>
        <end position="321"/>
    </location>
</feature>
<feature type="transmembrane region" description="Helical" evidence="7">
    <location>
        <begin position="101"/>
        <end position="123"/>
    </location>
</feature>
<dbReference type="Proteomes" id="UP000216752">
    <property type="component" value="Chromosome"/>
</dbReference>
<evidence type="ECO:0000256" key="3">
    <source>
        <dbReference type="ARBA" id="ARBA00022475"/>
    </source>
</evidence>
<feature type="transmembrane region" description="Helical" evidence="7">
    <location>
        <begin position="52"/>
        <end position="69"/>
    </location>
</feature>
<dbReference type="PANTHER" id="PTHR43124:SF3">
    <property type="entry name" value="CHLORAMPHENICOL EFFLUX PUMP RV0191"/>
    <property type="match status" value="1"/>
</dbReference>
<evidence type="ECO:0000256" key="7">
    <source>
        <dbReference type="SAM" id="Phobius"/>
    </source>
</evidence>
<evidence type="ECO:0000256" key="2">
    <source>
        <dbReference type="ARBA" id="ARBA00022448"/>
    </source>
</evidence>
<dbReference type="PANTHER" id="PTHR43124">
    <property type="entry name" value="PURINE EFFLUX PUMP PBUE"/>
    <property type="match status" value="1"/>
</dbReference>
<dbReference type="InterPro" id="IPR050189">
    <property type="entry name" value="MFS_Efflux_Transporters"/>
</dbReference>
<dbReference type="InterPro" id="IPR011701">
    <property type="entry name" value="MFS"/>
</dbReference>
<sequence length="399" mass="43580">MDNTKLTKFGDFSILMIAYVWVFVASAVSPALGSMAQDFPGVSTLKLQLVSVSPFVTSIIFSVAAGILAKRYDKKSIVLGGLVIYGITGMLPYWATSIDQIILLRLLTGIGVGLILPLPNIIIAEHYDGEPRKKMLGWATALANVANVINSVLIGFLLMRGWRYCFLAFAIVLAVAVINLFGLPKSPPQKQTSENMQAGAGCFINRIPKIVYLLAFYMMMNWAILQLNILNMAVLILSENLGAPWMIGLAIAIPGFGCIFSGALFPQVFKRLKNYLAFAGLFLFTLGSVTLYYTHSFSTLLVANLLEGIGSGLLVPYLFYVTSTKVDAQQYDFSFGIVTGAMHLGILFSPFLQVGIAMLGNTESLRYLYLVTTIALAIATLISFVYERVNSKQQVEVIP</sequence>
<feature type="domain" description="Major facilitator superfamily (MFS) profile" evidence="8">
    <location>
        <begin position="1"/>
        <end position="390"/>
    </location>
</feature>
<feature type="transmembrane region" description="Helical" evidence="7">
    <location>
        <begin position="333"/>
        <end position="355"/>
    </location>
</feature>
<dbReference type="Pfam" id="PF07690">
    <property type="entry name" value="MFS_1"/>
    <property type="match status" value="1"/>
</dbReference>
<evidence type="ECO:0000256" key="4">
    <source>
        <dbReference type="ARBA" id="ARBA00022692"/>
    </source>
</evidence>
<keyword evidence="10" id="KW-1185">Reference proteome</keyword>
<keyword evidence="4 7" id="KW-0812">Transmembrane</keyword>